<accession>A0A0F9FI57</accession>
<organism evidence="1">
    <name type="scientific">marine sediment metagenome</name>
    <dbReference type="NCBI Taxonomy" id="412755"/>
    <lineage>
        <taxon>unclassified sequences</taxon>
        <taxon>metagenomes</taxon>
        <taxon>ecological metagenomes</taxon>
    </lineage>
</organism>
<name>A0A0F9FI57_9ZZZZ</name>
<proteinExistence type="predicted"/>
<protein>
    <submittedName>
        <fullName evidence="1">Uncharacterized protein</fullName>
    </submittedName>
</protein>
<reference evidence="1" key="1">
    <citation type="journal article" date="2015" name="Nature">
        <title>Complex archaea that bridge the gap between prokaryotes and eukaryotes.</title>
        <authorList>
            <person name="Spang A."/>
            <person name="Saw J.H."/>
            <person name="Jorgensen S.L."/>
            <person name="Zaremba-Niedzwiedzka K."/>
            <person name="Martijn J."/>
            <person name="Lind A.E."/>
            <person name="van Eijk R."/>
            <person name="Schleper C."/>
            <person name="Guy L."/>
            <person name="Ettema T.J."/>
        </authorList>
    </citation>
    <scope>NUCLEOTIDE SEQUENCE</scope>
</reference>
<evidence type="ECO:0000313" key="1">
    <source>
        <dbReference type="EMBL" id="KKL50767.1"/>
    </source>
</evidence>
<comment type="caution">
    <text evidence="1">The sequence shown here is derived from an EMBL/GenBank/DDBJ whole genome shotgun (WGS) entry which is preliminary data.</text>
</comment>
<dbReference type="AlphaFoldDB" id="A0A0F9FI57"/>
<dbReference type="EMBL" id="LAZR01032479">
    <property type="protein sequence ID" value="KKL50767.1"/>
    <property type="molecule type" value="Genomic_DNA"/>
</dbReference>
<sequence length="80" mass="9479">MRKEEACGLGRCLKPLLGRQRRYCSRSHRTLAYNGRQVERKKERARVNRLIYRLDSLTPEGRRALFLSVVYSLRTKLLKS</sequence>
<gene>
    <name evidence="1" type="ORF">LCGC14_2302170</name>
</gene>